<feature type="compositionally biased region" description="Basic and acidic residues" evidence="1">
    <location>
        <begin position="228"/>
        <end position="242"/>
    </location>
</feature>
<protein>
    <submittedName>
        <fullName evidence="3">Toll/interleukin-1 receptor domain-containing protein</fullName>
    </submittedName>
</protein>
<dbReference type="InterPro" id="IPR000157">
    <property type="entry name" value="TIR_dom"/>
</dbReference>
<dbReference type="Pfam" id="PF13676">
    <property type="entry name" value="TIR_2"/>
    <property type="match status" value="1"/>
</dbReference>
<accession>A0ABZ1CED1</accession>
<reference evidence="3 4" key="2">
    <citation type="submission" date="2023-12" db="EMBL/GenBank/DDBJ databases">
        <title>Description of an unclassified Opitutus bacterium of Verrucomicrobiota.</title>
        <authorList>
            <person name="Zhang D.-F."/>
        </authorList>
    </citation>
    <scope>NUCLEOTIDE SEQUENCE [LARGE SCALE GENOMIC DNA]</scope>
    <source>
        <strain evidence="3 4">WL0086</strain>
    </source>
</reference>
<organism evidence="3 4">
    <name type="scientific">Actomonas aquatica</name>
    <dbReference type="NCBI Taxonomy" id="2866162"/>
    <lineage>
        <taxon>Bacteria</taxon>
        <taxon>Pseudomonadati</taxon>
        <taxon>Verrucomicrobiota</taxon>
        <taxon>Opitutia</taxon>
        <taxon>Opitutales</taxon>
        <taxon>Opitutaceae</taxon>
        <taxon>Actomonas</taxon>
    </lineage>
</organism>
<feature type="domain" description="TIR" evidence="2">
    <location>
        <begin position="8"/>
        <end position="116"/>
    </location>
</feature>
<sequence>MTEDPPSVCISYTPRDKAAAERLAAGLREAGIEVVLTDADEAGLVDGCDLFIPIVSDNTQTQSSGRFRNEWQRAAQRAAAMGDDTSFLLPVVVDNTAQRDAKVPPIFKGRAWLHFEVWGSVTPVVARVEAMLERRARMRAQAAEERRAEAEAFARSWVRRWIKRLPPWVRRLRLVWVFTVVVLPGGVIAWRVQSARSPSPQVADEAVPTVPVIPVEASSEADPAPPIRGREERDSSMPEARRGGAPVTSPPAYSDYSDSNPETRGDTTPISGRFDRDGGALREWQAQPRARGVDGMPRPFTAQQTTMTREEASAAVRDAMVAPLASEDAPKTGNEFVEPLSEAGAEGARGGGGEAEVALRALGAGDWAAAQQAIDTLADEGEGDVWIESDVFTGPLSLLQGVQWAAQIAELGWEAREHARAAWQQALGTVMARRQARPDEVALALVEAQVRVLLGQEVAALAALREFDDSEVGRAAGPQREHLIVWATMGDYAAMMDALVDRYREGRERWAQVQDWLRYDPRLAAWREQMALRRE</sequence>
<evidence type="ECO:0000313" key="3">
    <source>
        <dbReference type="EMBL" id="WRQ90029.1"/>
    </source>
</evidence>
<evidence type="ECO:0000313" key="4">
    <source>
        <dbReference type="Proteomes" id="UP000738431"/>
    </source>
</evidence>
<name>A0ABZ1CED1_9BACT</name>
<dbReference type="Proteomes" id="UP000738431">
    <property type="component" value="Chromosome"/>
</dbReference>
<keyword evidence="4" id="KW-1185">Reference proteome</keyword>
<keyword evidence="3" id="KW-0675">Receptor</keyword>
<proteinExistence type="predicted"/>
<feature type="region of interest" description="Disordered" evidence="1">
    <location>
        <begin position="198"/>
        <end position="279"/>
    </location>
</feature>
<dbReference type="RefSeq" id="WP_221032047.1">
    <property type="nucleotide sequence ID" value="NZ_CP139781.1"/>
</dbReference>
<feature type="compositionally biased region" description="Polar residues" evidence="1">
    <location>
        <begin position="256"/>
        <end position="270"/>
    </location>
</feature>
<dbReference type="EMBL" id="CP139781">
    <property type="protein sequence ID" value="WRQ90029.1"/>
    <property type="molecule type" value="Genomic_DNA"/>
</dbReference>
<evidence type="ECO:0000259" key="2">
    <source>
        <dbReference type="Pfam" id="PF13676"/>
    </source>
</evidence>
<reference evidence="3 4" key="1">
    <citation type="submission" date="2021-08" db="EMBL/GenBank/DDBJ databases">
        <authorList>
            <person name="Zhang D."/>
            <person name="Zhang A."/>
            <person name="Wang L."/>
        </authorList>
    </citation>
    <scope>NUCLEOTIDE SEQUENCE [LARGE SCALE GENOMIC DNA]</scope>
    <source>
        <strain evidence="3 4">WL0086</strain>
    </source>
</reference>
<evidence type="ECO:0000256" key="1">
    <source>
        <dbReference type="SAM" id="MobiDB-lite"/>
    </source>
</evidence>
<gene>
    <name evidence="3" type="ORF">K1X11_011475</name>
</gene>